<evidence type="ECO:0000313" key="8">
    <source>
        <dbReference type="Proteomes" id="UP001180087"/>
    </source>
</evidence>
<dbReference type="CDD" id="cd07560">
    <property type="entry name" value="Peptidase_S41_CPP"/>
    <property type="match status" value="1"/>
</dbReference>
<evidence type="ECO:0000256" key="1">
    <source>
        <dbReference type="ARBA" id="ARBA00009179"/>
    </source>
</evidence>
<organism evidence="7 8">
    <name type="scientific">Aciduricibacillus chroicocephali</name>
    <dbReference type="NCBI Taxonomy" id="3054939"/>
    <lineage>
        <taxon>Bacteria</taxon>
        <taxon>Bacillati</taxon>
        <taxon>Bacillota</taxon>
        <taxon>Bacilli</taxon>
        <taxon>Bacillales</taxon>
        <taxon>Bacillaceae</taxon>
        <taxon>Aciduricibacillus</taxon>
    </lineage>
</organism>
<name>A0ABY9KTA6_9BACI</name>
<keyword evidence="8" id="KW-1185">Reference proteome</keyword>
<evidence type="ECO:0000256" key="5">
    <source>
        <dbReference type="RuleBase" id="RU004404"/>
    </source>
</evidence>
<accession>A0ABY9KTA6</accession>
<sequence length="488" mass="53513">MKRNRTKIVLLLILMLLIGAAAGGYAGIRWSIAKFQEEGIGLVPSDNGTEGEAEDGNQSASMAKINQAYKLIQKHYVEKASDKKLTEGAIQGMLEALKDPYSTYMDAETMKQFNEQIEASFEGIGAEVSMQEGKVTIVSPIKGSPAEKAGLRPKDQILKIDGKSIAGLDLNEAVEKIRGKKGSKVKLEIKRPGAKSAFSKEITRDEIPLETVESSMKTVDGKKTGVIKLTSFSETTADDFNKALKKLEKKGMQGLIIDVRGNPGGLLNSVEDILGNFVPNDKPFVQIEDRKGNKEPHYSDLKKKKDYPISVLTDEGSASASEILAVALKETGYDTVGTKSFGKGTVQQAVPLGDGSTIKLTFYKWLSPDGNWIHKKGVKPTIEQKQPKYYYANPVQADKVLTVDHTSDDIENLQIMLKGLGFDPGRTDGYFSKETEKAVKAFQKSNGLKITGKADKQTTEKIESEVVNHIREGKDDKQLEKALDTLYK</sequence>
<evidence type="ECO:0000259" key="6">
    <source>
        <dbReference type="PROSITE" id="PS50106"/>
    </source>
</evidence>
<protein>
    <submittedName>
        <fullName evidence="7">S41 family peptidase</fullName>
    </submittedName>
</protein>
<proteinExistence type="inferred from homology"/>
<dbReference type="Gene3D" id="2.30.42.10">
    <property type="match status" value="1"/>
</dbReference>
<dbReference type="Pfam" id="PF22694">
    <property type="entry name" value="CtpB_N-like"/>
    <property type="match status" value="1"/>
</dbReference>
<dbReference type="Gene3D" id="3.30.750.44">
    <property type="match status" value="1"/>
</dbReference>
<gene>
    <name evidence="7" type="ORF">QR721_10015</name>
</gene>
<dbReference type="Gene3D" id="1.10.101.10">
    <property type="entry name" value="PGBD-like superfamily/PGBD"/>
    <property type="match status" value="1"/>
</dbReference>
<dbReference type="Pfam" id="PF03572">
    <property type="entry name" value="Peptidase_S41"/>
    <property type="match status" value="1"/>
</dbReference>
<dbReference type="SMART" id="SM00228">
    <property type="entry name" value="PDZ"/>
    <property type="match status" value="1"/>
</dbReference>
<evidence type="ECO:0000256" key="4">
    <source>
        <dbReference type="ARBA" id="ARBA00022825"/>
    </source>
</evidence>
<feature type="domain" description="PDZ" evidence="6">
    <location>
        <begin position="114"/>
        <end position="178"/>
    </location>
</feature>
<dbReference type="InterPro" id="IPR041489">
    <property type="entry name" value="PDZ_6"/>
</dbReference>
<dbReference type="InterPro" id="IPR036366">
    <property type="entry name" value="PGBDSf"/>
</dbReference>
<dbReference type="Pfam" id="PF17820">
    <property type="entry name" value="PDZ_6"/>
    <property type="match status" value="1"/>
</dbReference>
<dbReference type="Gene3D" id="3.90.226.10">
    <property type="entry name" value="2-enoyl-CoA Hydratase, Chain A, domain 1"/>
    <property type="match status" value="1"/>
</dbReference>
<dbReference type="SUPFAM" id="SSF47090">
    <property type="entry name" value="PGBD-like"/>
    <property type="match status" value="1"/>
</dbReference>
<dbReference type="InterPro" id="IPR036365">
    <property type="entry name" value="PGBD-like_sf"/>
</dbReference>
<dbReference type="InterPro" id="IPR036034">
    <property type="entry name" value="PDZ_sf"/>
</dbReference>
<dbReference type="InterPro" id="IPR055210">
    <property type="entry name" value="CtpA/B_N"/>
</dbReference>
<comment type="similarity">
    <text evidence="1 5">Belongs to the peptidase S41A family.</text>
</comment>
<dbReference type="InterPro" id="IPR001478">
    <property type="entry name" value="PDZ"/>
</dbReference>
<evidence type="ECO:0000313" key="7">
    <source>
        <dbReference type="EMBL" id="WLV23967.1"/>
    </source>
</evidence>
<dbReference type="SUPFAM" id="SSF52096">
    <property type="entry name" value="ClpP/crotonase"/>
    <property type="match status" value="1"/>
</dbReference>
<dbReference type="Proteomes" id="UP001180087">
    <property type="component" value="Chromosome"/>
</dbReference>
<dbReference type="SUPFAM" id="SSF50156">
    <property type="entry name" value="PDZ domain-like"/>
    <property type="match status" value="1"/>
</dbReference>
<dbReference type="EMBL" id="CP129113">
    <property type="protein sequence ID" value="WLV23967.1"/>
    <property type="molecule type" value="Genomic_DNA"/>
</dbReference>
<reference evidence="7" key="1">
    <citation type="submission" date="2023-06" db="EMBL/GenBank/DDBJ databases">
        <title>A Treasure from Seagulls: Isolation and Description of Aciduricobacillus qingdaonensis gen. nov., sp. nov., a Rare Obligately Uric Acid-utilizing Member in the Family Bacillaceae.</title>
        <authorList>
            <person name="Liu W."/>
            <person name="Wang B."/>
        </authorList>
    </citation>
    <scope>NUCLEOTIDE SEQUENCE</scope>
    <source>
        <strain evidence="7">44XB</strain>
    </source>
</reference>
<dbReference type="NCBIfam" id="TIGR00225">
    <property type="entry name" value="prc"/>
    <property type="match status" value="1"/>
</dbReference>
<dbReference type="RefSeq" id="WP_348026521.1">
    <property type="nucleotide sequence ID" value="NZ_CP129113.1"/>
</dbReference>
<dbReference type="InterPro" id="IPR029045">
    <property type="entry name" value="ClpP/crotonase-like_dom_sf"/>
</dbReference>
<keyword evidence="4 5" id="KW-0720">Serine protease</keyword>
<keyword evidence="3 5" id="KW-0378">Hydrolase</keyword>
<dbReference type="InterPro" id="IPR004447">
    <property type="entry name" value="Peptidase_S41A"/>
</dbReference>
<dbReference type="PANTHER" id="PTHR32060:SF29">
    <property type="entry name" value="CARBOXY-TERMINAL PROCESSING PROTEASE CTPB"/>
    <property type="match status" value="1"/>
</dbReference>
<evidence type="ECO:0000256" key="2">
    <source>
        <dbReference type="ARBA" id="ARBA00022670"/>
    </source>
</evidence>
<dbReference type="PROSITE" id="PS50106">
    <property type="entry name" value="PDZ"/>
    <property type="match status" value="1"/>
</dbReference>
<dbReference type="CDD" id="cd06782">
    <property type="entry name" value="cpPDZ_CPP-like"/>
    <property type="match status" value="1"/>
</dbReference>
<dbReference type="InterPro" id="IPR005151">
    <property type="entry name" value="Tail-specific_protease"/>
</dbReference>
<dbReference type="Pfam" id="PF01471">
    <property type="entry name" value="PG_binding_1"/>
    <property type="match status" value="1"/>
</dbReference>
<keyword evidence="2 5" id="KW-0645">Protease</keyword>
<dbReference type="PANTHER" id="PTHR32060">
    <property type="entry name" value="TAIL-SPECIFIC PROTEASE"/>
    <property type="match status" value="1"/>
</dbReference>
<dbReference type="SMART" id="SM00245">
    <property type="entry name" value="TSPc"/>
    <property type="match status" value="1"/>
</dbReference>
<evidence type="ECO:0000256" key="3">
    <source>
        <dbReference type="ARBA" id="ARBA00022801"/>
    </source>
</evidence>
<dbReference type="InterPro" id="IPR002477">
    <property type="entry name" value="Peptidoglycan-bd-like"/>
</dbReference>